<protein>
    <recommendedName>
        <fullName evidence="2">uroporphyrinogen-III C-methyltransferase</fullName>
        <ecNumber evidence="2">2.1.1.107</ecNumber>
    </recommendedName>
</protein>
<dbReference type="Gene3D" id="3.40.1010.10">
    <property type="entry name" value="Cobalt-precorrin-4 Transmethylase, Domain 1"/>
    <property type="match status" value="1"/>
</dbReference>
<evidence type="ECO:0000256" key="3">
    <source>
        <dbReference type="ARBA" id="ARBA00022573"/>
    </source>
</evidence>
<evidence type="ECO:0000256" key="2">
    <source>
        <dbReference type="ARBA" id="ARBA00012162"/>
    </source>
</evidence>
<comment type="caution">
    <text evidence="13">The sequence shown here is derived from an EMBL/GenBank/DDBJ whole genome shotgun (WGS) entry which is preliminary data.</text>
</comment>
<dbReference type="InterPro" id="IPR003754">
    <property type="entry name" value="4pyrrol_synth_uPrphyn_synth"/>
</dbReference>
<reference evidence="13 14" key="1">
    <citation type="submission" date="2017-09" db="EMBL/GenBank/DDBJ databases">
        <title>Depth-based differentiation of microbial function through sediment-hosted aquifers and enrichment of novel symbionts in the deep terrestrial subsurface.</title>
        <authorList>
            <person name="Probst A.J."/>
            <person name="Ladd B."/>
            <person name="Jarett J.K."/>
            <person name="Geller-Mcgrath D.E."/>
            <person name="Sieber C.M."/>
            <person name="Emerson J.B."/>
            <person name="Anantharaman K."/>
            <person name="Thomas B.C."/>
            <person name="Malmstrom R."/>
            <person name="Stieglmeier M."/>
            <person name="Klingl A."/>
            <person name="Woyke T."/>
            <person name="Ryan C.M."/>
            <person name="Banfield J.F."/>
        </authorList>
    </citation>
    <scope>NUCLEOTIDE SEQUENCE [LARGE SCALE GENOMIC DNA]</scope>
    <source>
        <strain evidence="13">CG11_big_fil_rev_8_21_14_0_20_45_26</strain>
    </source>
</reference>
<keyword evidence="7" id="KW-0627">Porphyrin biosynthesis</keyword>
<organism evidence="13 14">
    <name type="scientific">Candidatus Abzuiibacterium crystallinum</name>
    <dbReference type="NCBI Taxonomy" id="1974748"/>
    <lineage>
        <taxon>Bacteria</taxon>
        <taxon>Pseudomonadati</taxon>
        <taxon>Candidatus Omnitrophota</taxon>
        <taxon>Candidatus Abzuiibacterium</taxon>
    </lineage>
</organism>
<evidence type="ECO:0000256" key="4">
    <source>
        <dbReference type="ARBA" id="ARBA00022603"/>
    </source>
</evidence>
<dbReference type="Pfam" id="PF02602">
    <property type="entry name" value="HEM4"/>
    <property type="match status" value="1"/>
</dbReference>
<dbReference type="NCBIfam" id="NF004790">
    <property type="entry name" value="PRK06136.1"/>
    <property type="match status" value="1"/>
</dbReference>
<dbReference type="EMBL" id="PCVY01000076">
    <property type="protein sequence ID" value="PIQ85074.1"/>
    <property type="molecule type" value="Genomic_DNA"/>
</dbReference>
<keyword evidence="4 10" id="KW-0489">Methyltransferase</keyword>
<dbReference type="GO" id="GO:0004851">
    <property type="term" value="F:uroporphyrin-III C-methyltransferase activity"/>
    <property type="evidence" value="ECO:0007669"/>
    <property type="project" value="UniProtKB-EC"/>
</dbReference>
<dbReference type="PANTHER" id="PTHR45790:SF3">
    <property type="entry name" value="S-ADENOSYL-L-METHIONINE-DEPENDENT UROPORPHYRINOGEN III METHYLTRANSFERASE, CHLOROPLASTIC"/>
    <property type="match status" value="1"/>
</dbReference>
<dbReference type="GO" id="GO:0004852">
    <property type="term" value="F:uroporphyrinogen-III synthase activity"/>
    <property type="evidence" value="ECO:0007669"/>
    <property type="project" value="InterPro"/>
</dbReference>
<dbReference type="GO" id="GO:0019354">
    <property type="term" value="P:siroheme biosynthetic process"/>
    <property type="evidence" value="ECO:0007669"/>
    <property type="project" value="InterPro"/>
</dbReference>
<evidence type="ECO:0000259" key="12">
    <source>
        <dbReference type="Pfam" id="PF02602"/>
    </source>
</evidence>
<dbReference type="InterPro" id="IPR003043">
    <property type="entry name" value="Uropor_MeTrfase_CS"/>
</dbReference>
<dbReference type="NCBIfam" id="TIGR01469">
    <property type="entry name" value="cobA_cysG_Cterm"/>
    <property type="match status" value="1"/>
</dbReference>
<dbReference type="PROSITE" id="PS00839">
    <property type="entry name" value="SUMT_1"/>
    <property type="match status" value="1"/>
</dbReference>
<comment type="similarity">
    <text evidence="1 10">Belongs to the precorrin methyltransferase family.</text>
</comment>
<dbReference type="EC" id="2.1.1.107" evidence="2"/>
<evidence type="ECO:0000256" key="5">
    <source>
        <dbReference type="ARBA" id="ARBA00022679"/>
    </source>
</evidence>
<dbReference type="CDD" id="cd11642">
    <property type="entry name" value="SUMT"/>
    <property type="match status" value="1"/>
</dbReference>
<dbReference type="InterPro" id="IPR006366">
    <property type="entry name" value="CobA/CysG_C"/>
</dbReference>
<dbReference type="SUPFAM" id="SSF69618">
    <property type="entry name" value="HemD-like"/>
    <property type="match status" value="1"/>
</dbReference>
<dbReference type="Gene3D" id="3.40.50.10090">
    <property type="match status" value="2"/>
</dbReference>
<evidence type="ECO:0000256" key="10">
    <source>
        <dbReference type="RuleBase" id="RU003960"/>
    </source>
</evidence>
<dbReference type="Gene3D" id="3.30.950.10">
    <property type="entry name" value="Methyltransferase, Cobalt-precorrin-4 Transmethylase, Domain 2"/>
    <property type="match status" value="1"/>
</dbReference>
<proteinExistence type="inferred from homology"/>
<dbReference type="InterPro" id="IPR050161">
    <property type="entry name" value="Siro_Cobalamin_biosynth"/>
</dbReference>
<evidence type="ECO:0000256" key="9">
    <source>
        <dbReference type="ARBA" id="ARBA00060548"/>
    </source>
</evidence>
<sequence>MKKKKGMVYLVGAGPGDPELITIRAERLLRICDAVVYDHLVHAALLDLAPAAAEKIYVGKKGASKKRTQQSAIDRLLIRLAQSGKTVVRLKGGDPFVFGRGGEEILALNRKRIPFEVVPGITAGFSVPAYAGIPVTHRAFASEVTLVTAHENPAKSKTSIDWKTIAALKGTLVIYMGMKLFENIIGALIKYGKPPSTPVAVIQKGTTANQKTVVGTLKTILGLVRKANMSAPAITVVGKVVRMRRLLKWYEEKPLFGKSIMITRAPSQASKLRMQLERLGAQVIEFPTIDIRPVRDTVRLDQAIRNLAQYDWLVLTSENGVTHLMARLKLLGLDARQLHHVKIAAVGPGTDRQLQTYGLRADLIPSVFSTQGLFEAMQRRHEIKGKRILLLRANIVTHQLKEAFETEGGITNEVSVYETRKPKMKHRQLKQLIAQTPIDYITFTSASTARHFFDLFPRRERYKLKPRCVSIGPVTSKAIAEAGGRIYREAKPYNIPGLIAALTGNRKK</sequence>
<gene>
    <name evidence="13" type="primary">cobA</name>
    <name evidence="13" type="ORF">COV74_10785</name>
</gene>
<keyword evidence="3" id="KW-0169">Cobalamin biosynthesis</keyword>
<dbReference type="InterPro" id="IPR014776">
    <property type="entry name" value="4pyrrole_Mease_sub2"/>
</dbReference>
<dbReference type="PROSITE" id="PS00840">
    <property type="entry name" value="SUMT_2"/>
    <property type="match status" value="1"/>
</dbReference>
<feature type="domain" description="Tetrapyrrole methylase" evidence="11">
    <location>
        <begin position="7"/>
        <end position="220"/>
    </location>
</feature>
<dbReference type="FunFam" id="3.40.1010.10:FF:000001">
    <property type="entry name" value="Siroheme synthase"/>
    <property type="match status" value="1"/>
</dbReference>
<dbReference type="Pfam" id="PF00590">
    <property type="entry name" value="TP_methylase"/>
    <property type="match status" value="1"/>
</dbReference>
<keyword evidence="5 10" id="KW-0808">Transferase</keyword>
<dbReference type="FunFam" id="3.30.950.10:FF:000001">
    <property type="entry name" value="Siroheme synthase"/>
    <property type="match status" value="1"/>
</dbReference>
<dbReference type="InterPro" id="IPR036108">
    <property type="entry name" value="4pyrrol_syn_uPrphyn_synt_sf"/>
</dbReference>
<dbReference type="GO" id="GO:0009236">
    <property type="term" value="P:cobalamin biosynthetic process"/>
    <property type="evidence" value="ECO:0007669"/>
    <property type="project" value="UniProtKB-KW"/>
</dbReference>
<dbReference type="GO" id="GO:0032259">
    <property type="term" value="P:methylation"/>
    <property type="evidence" value="ECO:0007669"/>
    <property type="project" value="UniProtKB-KW"/>
</dbReference>
<evidence type="ECO:0000259" key="11">
    <source>
        <dbReference type="Pfam" id="PF00590"/>
    </source>
</evidence>
<dbReference type="AlphaFoldDB" id="A0A2H0LN24"/>
<evidence type="ECO:0000256" key="7">
    <source>
        <dbReference type="ARBA" id="ARBA00023244"/>
    </source>
</evidence>
<dbReference type="Proteomes" id="UP000230859">
    <property type="component" value="Unassembled WGS sequence"/>
</dbReference>
<feature type="domain" description="Tetrapyrrole biosynthesis uroporphyrinogen III synthase" evidence="12">
    <location>
        <begin position="272"/>
        <end position="500"/>
    </location>
</feature>
<name>A0A2H0LN24_9BACT</name>
<dbReference type="CDD" id="cd06578">
    <property type="entry name" value="HemD"/>
    <property type="match status" value="1"/>
</dbReference>
<comment type="pathway">
    <text evidence="8">Porphyrin-containing compound metabolism; siroheme biosynthesis; precorrin-2 from uroporphyrinogen III: step 1/1.</text>
</comment>
<comment type="pathway">
    <text evidence="9">Cofactor biosynthesis; adenosylcobalamin biosynthesis; precorrin-2 from uroporphyrinogen III: step 1/1.</text>
</comment>
<evidence type="ECO:0000313" key="14">
    <source>
        <dbReference type="Proteomes" id="UP000230859"/>
    </source>
</evidence>
<dbReference type="InterPro" id="IPR014777">
    <property type="entry name" value="4pyrrole_Mease_sub1"/>
</dbReference>
<dbReference type="PANTHER" id="PTHR45790">
    <property type="entry name" value="SIROHEME SYNTHASE-RELATED"/>
    <property type="match status" value="1"/>
</dbReference>
<evidence type="ECO:0000256" key="6">
    <source>
        <dbReference type="ARBA" id="ARBA00022691"/>
    </source>
</evidence>
<dbReference type="SUPFAM" id="SSF53790">
    <property type="entry name" value="Tetrapyrrole methylase"/>
    <property type="match status" value="1"/>
</dbReference>
<accession>A0A2H0LN24</accession>
<evidence type="ECO:0000313" key="13">
    <source>
        <dbReference type="EMBL" id="PIQ85074.1"/>
    </source>
</evidence>
<keyword evidence="6" id="KW-0949">S-adenosyl-L-methionine</keyword>
<evidence type="ECO:0000256" key="1">
    <source>
        <dbReference type="ARBA" id="ARBA00005879"/>
    </source>
</evidence>
<evidence type="ECO:0000256" key="8">
    <source>
        <dbReference type="ARBA" id="ARBA00025705"/>
    </source>
</evidence>
<dbReference type="InterPro" id="IPR035996">
    <property type="entry name" value="4pyrrol_Methylase_sf"/>
</dbReference>
<dbReference type="InterPro" id="IPR000878">
    <property type="entry name" value="4pyrrol_Mease"/>
</dbReference>